<feature type="transmembrane region" description="Helical" evidence="6">
    <location>
        <begin position="127"/>
        <end position="145"/>
    </location>
</feature>
<dbReference type="EMBL" id="CP006585">
    <property type="protein sequence ID" value="AGW13342.1"/>
    <property type="molecule type" value="Genomic_DNA"/>
</dbReference>
<dbReference type="PATRIC" id="fig|1121448.10.peg.1496"/>
<dbReference type="KEGG" id="dgg:DGI_1500"/>
<dbReference type="AlphaFoldDB" id="T2GBP5"/>
<evidence type="ECO:0000256" key="4">
    <source>
        <dbReference type="ARBA" id="ARBA00022989"/>
    </source>
</evidence>
<comment type="subcellular location">
    <subcellularLocation>
        <location evidence="1">Cell membrane</location>
        <topology evidence="1">Multi-pass membrane protein</topology>
    </subcellularLocation>
</comment>
<dbReference type="Proteomes" id="UP000016587">
    <property type="component" value="Chromosome"/>
</dbReference>
<feature type="transmembrane region" description="Helical" evidence="6">
    <location>
        <begin position="102"/>
        <end position="121"/>
    </location>
</feature>
<dbReference type="GO" id="GO:0005886">
    <property type="term" value="C:plasma membrane"/>
    <property type="evidence" value="ECO:0007669"/>
    <property type="project" value="UniProtKB-SubCell"/>
</dbReference>
<evidence type="ECO:0000256" key="6">
    <source>
        <dbReference type="SAM" id="Phobius"/>
    </source>
</evidence>
<evidence type="ECO:0000313" key="8">
    <source>
        <dbReference type="Proteomes" id="UP000016587"/>
    </source>
</evidence>
<keyword evidence="4 6" id="KW-1133">Transmembrane helix</keyword>
<name>T2GBP5_MEGG1</name>
<evidence type="ECO:0000256" key="3">
    <source>
        <dbReference type="ARBA" id="ARBA00022692"/>
    </source>
</evidence>
<dbReference type="HOGENOM" id="CLU_145872_0_0_7"/>
<evidence type="ECO:0000256" key="5">
    <source>
        <dbReference type="ARBA" id="ARBA00023136"/>
    </source>
</evidence>
<keyword evidence="5 6" id="KW-0472">Membrane</keyword>
<organism evidence="7 8">
    <name type="scientific">Megalodesulfovibrio gigas (strain ATCC 19364 / DSM 1382 / NCIMB 9332 / VKM B-1759)</name>
    <name type="common">Desulfovibrio gigas</name>
    <dbReference type="NCBI Taxonomy" id="1121448"/>
    <lineage>
        <taxon>Bacteria</taxon>
        <taxon>Pseudomonadati</taxon>
        <taxon>Thermodesulfobacteriota</taxon>
        <taxon>Desulfovibrionia</taxon>
        <taxon>Desulfovibrionales</taxon>
        <taxon>Desulfovibrionaceae</taxon>
        <taxon>Megalodesulfovibrio</taxon>
    </lineage>
</organism>
<evidence type="ECO:0000313" key="7">
    <source>
        <dbReference type="EMBL" id="AGW13342.1"/>
    </source>
</evidence>
<protein>
    <submittedName>
        <fullName evidence="7">Putative ATP synthase I chain</fullName>
    </submittedName>
</protein>
<accession>T2GBP5</accession>
<feature type="transmembrane region" description="Helical" evidence="6">
    <location>
        <begin position="62"/>
        <end position="81"/>
    </location>
</feature>
<dbReference type="RefSeq" id="WP_021760152.1">
    <property type="nucleotide sequence ID" value="NC_022444.1"/>
</dbReference>
<keyword evidence="2" id="KW-1003">Cell membrane</keyword>
<dbReference type="InterPro" id="IPR005598">
    <property type="entry name" value="ATP_synth_I"/>
</dbReference>
<reference evidence="8" key="2">
    <citation type="submission" date="2013-07" db="EMBL/GenBank/DDBJ databases">
        <authorList>
            <person name="Morais-Silva F.O."/>
            <person name="Rezende A.M."/>
            <person name="Pimentel C."/>
            <person name="Resende D.M."/>
            <person name="Santos C.I."/>
            <person name="Clemente C."/>
            <person name="de Oliveira L.M."/>
            <person name="da Silva S.M."/>
            <person name="Costa D.A."/>
            <person name="Varela-Raposo A."/>
            <person name="Horacio E.C.A."/>
            <person name="Matos M."/>
            <person name="Flores O."/>
            <person name="Ruiz J.C."/>
            <person name="Rodrigues-Pousada C."/>
        </authorList>
    </citation>
    <scope>NUCLEOTIDE SEQUENCE [LARGE SCALE GENOMIC DNA]</scope>
    <source>
        <strain evidence="8">ATCC 19364 / DSM 1382 / NCIMB 9332 / VKM B-1759</strain>
    </source>
</reference>
<sequence>MSRSTVLDTLLQPWRALRHRIEAHLYARGVRNASVRALLARQCLLAVVAMGVGVAGGIFHPWLLHFGIGVGIVTANFYFLATSIARRLESGVQGPLVASTIVRFYGRLILTGVLLAVLLVFGKISLAALLAGLSTVVATILIWGVESYLAQHSKEA</sequence>
<keyword evidence="3 6" id="KW-0812">Transmembrane</keyword>
<reference evidence="7 8" key="1">
    <citation type="journal article" date="2013" name="J. Bacteriol.">
        <title>Roles of HynAB and Ech, the only two hydrogenases found in the model sulfate reducer Desulfovibrio gigas.</title>
        <authorList>
            <person name="Morais-Silva F.O."/>
            <person name="Santos C.I."/>
            <person name="Rodrigues R."/>
            <person name="Pereira I.A."/>
            <person name="Rodrigues-Pousada C."/>
        </authorList>
    </citation>
    <scope>NUCLEOTIDE SEQUENCE [LARGE SCALE GENOMIC DNA]</scope>
    <source>
        <strain evidence="8">ATCC 19364 / DSM 1382 / NCIMB 9332 / VKM B-1759</strain>
    </source>
</reference>
<dbReference type="STRING" id="1121448.DGI_1500"/>
<keyword evidence="8" id="KW-1185">Reference proteome</keyword>
<proteinExistence type="predicted"/>
<evidence type="ECO:0000256" key="2">
    <source>
        <dbReference type="ARBA" id="ARBA00022475"/>
    </source>
</evidence>
<dbReference type="OrthoDB" id="5471190at2"/>
<dbReference type="Pfam" id="PF03899">
    <property type="entry name" value="ATP-synt_I"/>
    <property type="match status" value="1"/>
</dbReference>
<feature type="transmembrane region" description="Helical" evidence="6">
    <location>
        <begin position="38"/>
        <end position="56"/>
    </location>
</feature>
<gene>
    <name evidence="7" type="primary">uncI</name>
    <name evidence="7" type="ORF">DGI_1500</name>
</gene>
<evidence type="ECO:0000256" key="1">
    <source>
        <dbReference type="ARBA" id="ARBA00004651"/>
    </source>
</evidence>